<sequence>MPSPPMSPGAEESVRISFPVQTLPTPPASGSSDTHWDRVSLQRRREKQVAQQKERQENEWLQAHQKERELEWRITAIKERLRRDKLEKEKGTAEVVADSDEQQQGATIYSSVAAEGTQLDSPGSPGYNSSSNRTSTDVEQRLKRLEKSGDAYLRIMVPLLENMNRTLTEMRKDGIAGGLTMGLNMNDFVLDMHAETKRASSIVDGPLFSAVPSAAARRASAAASLRNNENVRQSVLQHRRDRSGSKSSQVSAASSQKMSARVEMNMSRPRSRRNTQTSGSHSRGGSVSMSNKSGESTRRSNDTYHTGRSSPADNSSSTIDKKPLPSVPQSPSPPQGSDLAPPPASKELPLPPSPMMQDGEQTPRTPREHQLEAQQAIQRRIDEQGAIFDQLMSGWGVVDSKRSSRTRSLTLPSSKPANTA</sequence>
<dbReference type="AlphaFoldDB" id="A0A136J9U9"/>
<proteinExistence type="predicted"/>
<dbReference type="EMBL" id="KQ964247">
    <property type="protein sequence ID" value="KXJ93920.1"/>
    <property type="molecule type" value="Genomic_DNA"/>
</dbReference>
<feature type="region of interest" description="Disordered" evidence="1">
    <location>
        <begin position="394"/>
        <end position="420"/>
    </location>
</feature>
<feature type="compositionally biased region" description="Polar residues" evidence="1">
    <location>
        <begin position="19"/>
        <end position="33"/>
    </location>
</feature>
<organism evidence="2 3">
    <name type="scientific">Microdochium bolleyi</name>
    <dbReference type="NCBI Taxonomy" id="196109"/>
    <lineage>
        <taxon>Eukaryota</taxon>
        <taxon>Fungi</taxon>
        <taxon>Dikarya</taxon>
        <taxon>Ascomycota</taxon>
        <taxon>Pezizomycotina</taxon>
        <taxon>Sordariomycetes</taxon>
        <taxon>Xylariomycetidae</taxon>
        <taxon>Xylariales</taxon>
        <taxon>Microdochiaceae</taxon>
        <taxon>Microdochium</taxon>
    </lineage>
</organism>
<feature type="region of interest" description="Disordered" evidence="1">
    <location>
        <begin position="1"/>
        <end position="60"/>
    </location>
</feature>
<protein>
    <submittedName>
        <fullName evidence="2">Uncharacterized protein</fullName>
    </submittedName>
</protein>
<feature type="compositionally biased region" description="Low complexity" evidence="1">
    <location>
        <begin position="121"/>
        <end position="132"/>
    </location>
</feature>
<name>A0A136J9U9_9PEZI</name>
<evidence type="ECO:0000313" key="3">
    <source>
        <dbReference type="Proteomes" id="UP000070501"/>
    </source>
</evidence>
<dbReference type="InParanoid" id="A0A136J9U9"/>
<reference evidence="3" key="1">
    <citation type="submission" date="2016-02" db="EMBL/GenBank/DDBJ databases">
        <title>Draft genome sequence of Microdochium bolleyi, a fungal endophyte of beachgrass.</title>
        <authorList>
            <consortium name="DOE Joint Genome Institute"/>
            <person name="David A.S."/>
            <person name="May G."/>
            <person name="Haridas S."/>
            <person name="Lim J."/>
            <person name="Wang M."/>
            <person name="Labutti K."/>
            <person name="Lipzen A."/>
            <person name="Barry K."/>
            <person name="Grigoriev I.V."/>
        </authorList>
    </citation>
    <scope>NUCLEOTIDE SEQUENCE [LARGE SCALE GENOMIC DNA]</scope>
    <source>
        <strain evidence="3">J235TASD1</strain>
    </source>
</reference>
<feature type="compositionally biased region" description="Low complexity" evidence="1">
    <location>
        <begin position="245"/>
        <end position="259"/>
    </location>
</feature>
<feature type="region of interest" description="Disordered" evidence="1">
    <location>
        <begin position="115"/>
        <end position="138"/>
    </location>
</feature>
<feature type="compositionally biased region" description="Polar residues" evidence="1">
    <location>
        <begin position="274"/>
        <end position="294"/>
    </location>
</feature>
<evidence type="ECO:0000256" key="1">
    <source>
        <dbReference type="SAM" id="MobiDB-lite"/>
    </source>
</evidence>
<feature type="compositionally biased region" description="Pro residues" evidence="1">
    <location>
        <begin position="325"/>
        <end position="354"/>
    </location>
</feature>
<feature type="region of interest" description="Disordered" evidence="1">
    <location>
        <begin position="222"/>
        <end position="378"/>
    </location>
</feature>
<dbReference type="OrthoDB" id="4750374at2759"/>
<keyword evidence="3" id="KW-1185">Reference proteome</keyword>
<gene>
    <name evidence="2" type="ORF">Micbo1qcDRAFT_158830</name>
</gene>
<feature type="compositionally biased region" description="Polar residues" evidence="1">
    <location>
        <begin position="225"/>
        <end position="236"/>
    </location>
</feature>
<dbReference type="STRING" id="196109.A0A136J9U9"/>
<evidence type="ECO:0000313" key="2">
    <source>
        <dbReference type="EMBL" id="KXJ93920.1"/>
    </source>
</evidence>
<dbReference type="Proteomes" id="UP000070501">
    <property type="component" value="Unassembled WGS sequence"/>
</dbReference>
<feature type="compositionally biased region" description="Polar residues" evidence="1">
    <location>
        <begin position="303"/>
        <end position="318"/>
    </location>
</feature>
<accession>A0A136J9U9</accession>
<feature type="compositionally biased region" description="Low complexity" evidence="1">
    <location>
        <begin position="406"/>
        <end position="420"/>
    </location>
</feature>